<dbReference type="GO" id="GO:0015031">
    <property type="term" value="P:protein transport"/>
    <property type="evidence" value="ECO:0007669"/>
    <property type="project" value="UniProtKB-KW"/>
</dbReference>
<dbReference type="InParanoid" id="H3GGU9"/>
<keyword evidence="4" id="KW-0967">Endosome</keyword>
<dbReference type="eggNOG" id="KOG3682">
    <property type="taxonomic scope" value="Eukaryota"/>
</dbReference>
<dbReference type="GO" id="GO:0005768">
    <property type="term" value="C:endosome"/>
    <property type="evidence" value="ECO:0000318"/>
    <property type="project" value="GO_Central"/>
</dbReference>
<dbReference type="Proteomes" id="UP000005238">
    <property type="component" value="Unassembled WGS sequence"/>
</dbReference>
<dbReference type="EnsemblProtists" id="Phyra75085">
    <property type="protein sequence ID" value="Phyra75085"/>
    <property type="gene ID" value="Phyra75085"/>
</dbReference>
<proteinExistence type="inferred from homology"/>
<dbReference type="AlphaFoldDB" id="H3GGU9"/>
<dbReference type="GO" id="GO:0032456">
    <property type="term" value="P:endocytic recycling"/>
    <property type="evidence" value="ECO:0000318"/>
    <property type="project" value="GO_Central"/>
</dbReference>
<reference evidence="7" key="2">
    <citation type="submission" date="2015-06" db="UniProtKB">
        <authorList>
            <consortium name="EnsemblProtists"/>
        </authorList>
    </citation>
    <scope>IDENTIFICATION</scope>
    <source>
        <strain evidence="7">Pr102</strain>
    </source>
</reference>
<evidence type="ECO:0000313" key="7">
    <source>
        <dbReference type="EnsemblProtists" id="Phyra75085"/>
    </source>
</evidence>
<comment type="subcellular location">
    <subcellularLocation>
        <location evidence="1">Endosome</location>
    </subcellularLocation>
</comment>
<evidence type="ECO:0000256" key="4">
    <source>
        <dbReference type="ARBA" id="ARBA00022753"/>
    </source>
</evidence>
<evidence type="ECO:0000256" key="6">
    <source>
        <dbReference type="SAM" id="MobiDB-lite"/>
    </source>
</evidence>
<dbReference type="VEuPathDB" id="FungiDB:KRP22_6482"/>
<name>H3GGU9_PHYRM</name>
<dbReference type="HOGENOM" id="CLU_003054_0_0_1"/>
<comment type="similarity">
    <text evidence="2">Belongs to the VPS35L family.</text>
</comment>
<feature type="region of interest" description="Disordered" evidence="6">
    <location>
        <begin position="207"/>
        <end position="230"/>
    </location>
</feature>
<feature type="compositionally biased region" description="Basic and acidic residues" evidence="6">
    <location>
        <begin position="207"/>
        <end position="216"/>
    </location>
</feature>
<dbReference type="InterPro" id="IPR029705">
    <property type="entry name" value="VPS35L"/>
</dbReference>
<dbReference type="VEuPathDB" id="FungiDB:KRP23_615"/>
<sequence length="1180" mass="130068">MTTATTEREAPVAVPAIKWRVGERQVPRSRHDLAPRGLATKETHPLALATAVSTLEQTDLIDTQAAVVTFAASGLGDSFSKRSSIGGTSPGLVVLQDGDVDPLGVLGSSGGVKLVGAEAGHSKMTSSDVVEARRSGEKGAAMHDTVKYKWKEHTDRLLAKYADHTFKIKASMLEVSDLENDISFAPKSDYQKAEDPTETSVIKKTRTRLEQLERDPSNNGPSAEQDEQTIEISQSQYVAKVKEMQKRLIASWEQNHKVEALRITIKCVKLLADTDTSPQLYPCVFVLVSEVLDTFGKLVFDRIHTRASEDESGQPLPEPLGEHFLSTDVNIQASETCRNWFYKTACIRELLPRIYIEVALLGCYRFLCDGEYPQIVARLSNMIKGVGEPMVALYARLYLALTSSEPLGTSSPAEQTLVVSSSLFDYFYAFNWFRRNKLEHWLLTHNMEYGEYLALHSPAVEWLVKCAAPGATQDTFDALVVHYQEYSDSSMVLKHLCECFGARFYASTPTEMLELIRTASPSLVSKCHLYSLVAVQLSSVPAMAENEPGGKLQFLNDSWSSITSQEDITQYMECAAAYLKLIVAHFSVRNVLAMKHREALILLKDVVRHLNAATPEELTAKTYNLLGALIENVVFGAKQYYEFFSKLIPSTPFLALMGMFKRESSVDVAKKVLRAFVGGSMKKSSSQSVGPEAAVAHTLLVVCCRVHDALDSLSTGSERGEAIRDISAFITRLGYVSDTASERAQDEEQEALLMLYTDCRRAFYKLEPIKMLLSTMVLRLAMHVHKRIGGGIASVIGGKKRVHARRNFIQSCLAFAHITIPSIEAPLEKLQLMASAANVALVTNCIPQMDALVKAVIVLLADLDPSAIQSVDGADDSDSMTFHTSSRAVAVGLFGAVGSNTRGSSVDRVVQVIAQLMSVLVYAPSLNDEDAFYFVTALRKAVLERMTWVPPSSSSVSRRLEAAVARVRVLLMFVQLYMLWGQRSLPGRLDGVDSNDVLYGGDDAFYNEVQSRFSSTIEEVAREIESLGESNDNTESAASGRVVATQVELMLDFVNLVVPVLEYGESRLTTANSFKAEEIASGRRSGSRRRKKPRSGAALVRKCMVYSHEKVQSLRQITAREAPSTQVQMAKWVCRYFDSTRACVAEFMQDMAKRPAGFRLDASCQQAVQALAEALDSLAL</sequence>
<dbReference type="STRING" id="164328.H3GGU9"/>
<evidence type="ECO:0000256" key="2">
    <source>
        <dbReference type="ARBA" id="ARBA00010704"/>
    </source>
</evidence>
<dbReference type="EMBL" id="DS566008">
    <property type="status" value="NOT_ANNOTATED_CDS"/>
    <property type="molecule type" value="Genomic_DNA"/>
</dbReference>
<dbReference type="PANTHER" id="PTHR13673">
    <property type="entry name" value="ESOPHAGEAL CANCER ASSOCIATED PROTEIN"/>
    <property type="match status" value="1"/>
</dbReference>
<evidence type="ECO:0000256" key="1">
    <source>
        <dbReference type="ARBA" id="ARBA00004177"/>
    </source>
</evidence>
<dbReference type="OMA" id="RVEVCKN"/>
<evidence type="ECO:0000313" key="8">
    <source>
        <dbReference type="Proteomes" id="UP000005238"/>
    </source>
</evidence>
<accession>H3GGU9</accession>
<evidence type="ECO:0000256" key="3">
    <source>
        <dbReference type="ARBA" id="ARBA00022448"/>
    </source>
</evidence>
<organism evidence="7 8">
    <name type="scientific">Phytophthora ramorum</name>
    <name type="common">Sudden oak death agent</name>
    <dbReference type="NCBI Taxonomy" id="164328"/>
    <lineage>
        <taxon>Eukaryota</taxon>
        <taxon>Sar</taxon>
        <taxon>Stramenopiles</taxon>
        <taxon>Oomycota</taxon>
        <taxon>Peronosporomycetes</taxon>
        <taxon>Peronosporales</taxon>
        <taxon>Peronosporaceae</taxon>
        <taxon>Phytophthora</taxon>
    </lineage>
</organism>
<dbReference type="PANTHER" id="PTHR13673:SF0">
    <property type="entry name" value="VPS35 ENDOSOMAL PROTEIN-SORTING FACTOR-LIKE"/>
    <property type="match status" value="1"/>
</dbReference>
<reference evidence="8" key="1">
    <citation type="journal article" date="2006" name="Science">
        <title>Phytophthora genome sequences uncover evolutionary origins and mechanisms of pathogenesis.</title>
        <authorList>
            <person name="Tyler B.M."/>
            <person name="Tripathy S."/>
            <person name="Zhang X."/>
            <person name="Dehal P."/>
            <person name="Jiang R.H."/>
            <person name="Aerts A."/>
            <person name="Arredondo F.D."/>
            <person name="Baxter L."/>
            <person name="Bensasson D."/>
            <person name="Beynon J.L."/>
            <person name="Chapman J."/>
            <person name="Damasceno C.M."/>
            <person name="Dorrance A.E."/>
            <person name="Dou D."/>
            <person name="Dickerman A.W."/>
            <person name="Dubchak I.L."/>
            <person name="Garbelotto M."/>
            <person name="Gijzen M."/>
            <person name="Gordon S.G."/>
            <person name="Govers F."/>
            <person name="Grunwald N.J."/>
            <person name="Huang W."/>
            <person name="Ivors K.L."/>
            <person name="Jones R.W."/>
            <person name="Kamoun S."/>
            <person name="Krampis K."/>
            <person name="Lamour K.H."/>
            <person name="Lee M.K."/>
            <person name="McDonald W.H."/>
            <person name="Medina M."/>
            <person name="Meijer H.J."/>
            <person name="Nordberg E.K."/>
            <person name="Maclean D.J."/>
            <person name="Ospina-Giraldo M.D."/>
            <person name="Morris P.F."/>
            <person name="Phuntumart V."/>
            <person name="Putnam N.H."/>
            <person name="Rash S."/>
            <person name="Rose J.K."/>
            <person name="Sakihama Y."/>
            <person name="Salamov A.A."/>
            <person name="Savidor A."/>
            <person name="Scheuring C.F."/>
            <person name="Smith B.M."/>
            <person name="Sobral B.W."/>
            <person name="Terry A."/>
            <person name="Torto-Alalibo T.A."/>
            <person name="Win J."/>
            <person name="Xu Z."/>
            <person name="Zhang H."/>
            <person name="Grigoriev I.V."/>
            <person name="Rokhsar D.S."/>
            <person name="Boore J.L."/>
        </authorList>
    </citation>
    <scope>NUCLEOTIDE SEQUENCE [LARGE SCALE GENOMIC DNA]</scope>
    <source>
        <strain evidence="8">Pr102</strain>
    </source>
</reference>
<keyword evidence="5" id="KW-0653">Protein transport</keyword>
<keyword evidence="8" id="KW-1185">Reference proteome</keyword>
<evidence type="ECO:0000256" key="5">
    <source>
        <dbReference type="ARBA" id="ARBA00022927"/>
    </source>
</evidence>
<keyword evidence="3" id="KW-0813">Transport</keyword>
<protein>
    <submittedName>
        <fullName evidence="7">Uncharacterized protein</fullName>
    </submittedName>
</protein>